<comment type="similarity">
    <text evidence="5">Belongs to the laat-1 family.</text>
</comment>
<feature type="transmembrane region" description="Helical" evidence="8">
    <location>
        <begin position="78"/>
        <end position="97"/>
    </location>
</feature>
<sequence length="426" mass="47227">MLIPGQHHGSTAPPNHYYCEPVSPFLALISSWLHICIPTPLALTSSILGSLSILSWLFAQLPQIYRNYSLQSTAGLSVFFLMEWCLGDTANLFGAILTRQAGWQVTIAAYYVLVDIVLVFQYYWYTFCQGWGKGKTGLYSVGYRDRSGEILEGVSPAEVALVRDMSPIRSSERKDARPEDKKPLSSPDSLSLSSSNEKLGSSSHSMHRLGPGNSSLAMQRTLLLASMLCAVAVNASPTKSSWTPELLPSTHEPISNTIGCILSWMSTTLYLGSRLPQLYKNYCRQSTAGLSPLLFVAAFCGNLFYSLSLLTNPNAWYDFPPYGGGGWVDGRGNNRWKWVGRAIPFFLGAAGVLTLDALMGLQFWMYGEQGEEPVVRVEDPEWGRRRWQRVTGWMRGWIPSGDSKRTPVSTDTQALLPQEHIRYGAA</sequence>
<keyword evidence="2 8" id="KW-0812">Transmembrane</keyword>
<proteinExistence type="inferred from homology"/>
<feature type="transmembrane region" description="Helical" evidence="8">
    <location>
        <begin position="342"/>
        <end position="366"/>
    </location>
</feature>
<evidence type="ECO:0000256" key="8">
    <source>
        <dbReference type="SAM" id="Phobius"/>
    </source>
</evidence>
<accession>A0A232LSK9</accession>
<evidence type="ECO:0000313" key="9">
    <source>
        <dbReference type="EMBL" id="OXV07112.1"/>
    </source>
</evidence>
<dbReference type="Proteomes" id="UP000243515">
    <property type="component" value="Unassembled WGS sequence"/>
</dbReference>
<comment type="subcellular location">
    <subcellularLocation>
        <location evidence="1">Membrane</location>
        <topology evidence="1">Multi-pass membrane protein</topology>
    </subcellularLocation>
</comment>
<organism evidence="9 10">
    <name type="scientific">Elaphomyces granulatus</name>
    <dbReference type="NCBI Taxonomy" id="519963"/>
    <lineage>
        <taxon>Eukaryota</taxon>
        <taxon>Fungi</taxon>
        <taxon>Dikarya</taxon>
        <taxon>Ascomycota</taxon>
        <taxon>Pezizomycotina</taxon>
        <taxon>Eurotiomycetes</taxon>
        <taxon>Eurotiomycetidae</taxon>
        <taxon>Eurotiales</taxon>
        <taxon>Elaphomycetaceae</taxon>
        <taxon>Elaphomyces</taxon>
    </lineage>
</organism>
<evidence type="ECO:0000256" key="2">
    <source>
        <dbReference type="ARBA" id="ARBA00022692"/>
    </source>
</evidence>
<feature type="transmembrane region" description="Helical" evidence="8">
    <location>
        <begin position="103"/>
        <end position="125"/>
    </location>
</feature>
<dbReference type="InterPro" id="IPR051415">
    <property type="entry name" value="LAAT-1"/>
</dbReference>
<dbReference type="GO" id="GO:0000329">
    <property type="term" value="C:fungal-type vacuole membrane"/>
    <property type="evidence" value="ECO:0007669"/>
    <property type="project" value="TreeGrafter"/>
</dbReference>
<evidence type="ECO:0008006" key="11">
    <source>
        <dbReference type="Google" id="ProtNLM"/>
    </source>
</evidence>
<evidence type="ECO:0000256" key="4">
    <source>
        <dbReference type="ARBA" id="ARBA00023136"/>
    </source>
</evidence>
<reference evidence="9 10" key="1">
    <citation type="journal article" date="2015" name="Environ. Microbiol.">
        <title>Metagenome sequence of Elaphomyces granulatus from sporocarp tissue reveals Ascomycota ectomycorrhizal fingerprints of genome expansion and a Proteobacteria-rich microbiome.</title>
        <authorList>
            <person name="Quandt C.A."/>
            <person name="Kohler A."/>
            <person name="Hesse C.N."/>
            <person name="Sharpton T.J."/>
            <person name="Martin F."/>
            <person name="Spatafora J.W."/>
        </authorList>
    </citation>
    <scope>NUCLEOTIDE SEQUENCE [LARGE SCALE GENOMIC DNA]</scope>
    <source>
        <strain evidence="9 10">OSC145934</strain>
    </source>
</reference>
<dbReference type="GO" id="GO:0034488">
    <property type="term" value="P:basic amino acid transmembrane export from vacuole"/>
    <property type="evidence" value="ECO:0007669"/>
    <property type="project" value="TreeGrafter"/>
</dbReference>
<comment type="catalytic activity">
    <reaction evidence="6">
        <text>L-histidine(out) + L-arginine(in) = L-histidine(in) + L-arginine(out)</text>
        <dbReference type="Rhea" id="RHEA:71063"/>
        <dbReference type="ChEBI" id="CHEBI:32682"/>
        <dbReference type="ChEBI" id="CHEBI:57595"/>
    </reaction>
</comment>
<dbReference type="InterPro" id="IPR006603">
    <property type="entry name" value="PQ-loop_rpt"/>
</dbReference>
<name>A0A232LSK9_9EURO</name>
<keyword evidence="4 8" id="KW-0472">Membrane</keyword>
<dbReference type="Gene3D" id="1.20.1280.290">
    <property type="match status" value="2"/>
</dbReference>
<gene>
    <name evidence="9" type="ORF">Egran_05123</name>
</gene>
<evidence type="ECO:0000256" key="1">
    <source>
        <dbReference type="ARBA" id="ARBA00004141"/>
    </source>
</evidence>
<dbReference type="PANTHER" id="PTHR16201:SF34">
    <property type="entry name" value="LYSOSOMAL AMINO ACID TRANSPORTER 1"/>
    <property type="match status" value="1"/>
</dbReference>
<keyword evidence="10" id="KW-1185">Reference proteome</keyword>
<evidence type="ECO:0000256" key="7">
    <source>
        <dbReference type="SAM" id="MobiDB-lite"/>
    </source>
</evidence>
<comment type="caution">
    <text evidence="9">The sequence shown here is derived from an EMBL/GenBank/DDBJ whole genome shotgun (WGS) entry which is preliminary data.</text>
</comment>
<evidence type="ECO:0000256" key="5">
    <source>
        <dbReference type="ARBA" id="ARBA00038039"/>
    </source>
</evidence>
<dbReference type="FunFam" id="1.20.1280.290:FF:000009">
    <property type="entry name" value="PQ loop repeat family protein"/>
    <property type="match status" value="1"/>
</dbReference>
<dbReference type="PANTHER" id="PTHR16201">
    <property type="entry name" value="SEVEN TRANSMEMBRANE PROTEIN 1-RELATED"/>
    <property type="match status" value="1"/>
</dbReference>
<dbReference type="OrthoDB" id="8048523at2759"/>
<dbReference type="SMART" id="SM00679">
    <property type="entry name" value="CTNS"/>
    <property type="match status" value="2"/>
</dbReference>
<dbReference type="EMBL" id="NPHW01005095">
    <property type="protein sequence ID" value="OXV07112.1"/>
    <property type="molecule type" value="Genomic_DNA"/>
</dbReference>
<dbReference type="Pfam" id="PF04193">
    <property type="entry name" value="PQ-loop"/>
    <property type="match status" value="2"/>
</dbReference>
<evidence type="ECO:0000313" key="10">
    <source>
        <dbReference type="Proteomes" id="UP000243515"/>
    </source>
</evidence>
<evidence type="ECO:0000256" key="6">
    <source>
        <dbReference type="ARBA" id="ARBA00050768"/>
    </source>
</evidence>
<dbReference type="AlphaFoldDB" id="A0A232LSK9"/>
<feature type="region of interest" description="Disordered" evidence="7">
    <location>
        <begin position="169"/>
        <end position="210"/>
    </location>
</feature>
<protein>
    <recommendedName>
        <fullName evidence="11">PQ loop repeat protein</fullName>
    </recommendedName>
</protein>
<keyword evidence="3 8" id="KW-1133">Transmembrane helix</keyword>
<feature type="compositionally biased region" description="Low complexity" evidence="7">
    <location>
        <begin position="184"/>
        <end position="204"/>
    </location>
</feature>
<feature type="transmembrane region" description="Helical" evidence="8">
    <location>
        <begin position="293"/>
        <end position="311"/>
    </location>
</feature>
<evidence type="ECO:0000256" key="3">
    <source>
        <dbReference type="ARBA" id="ARBA00022989"/>
    </source>
</evidence>
<dbReference type="GO" id="GO:0015174">
    <property type="term" value="F:basic amino acid transmembrane transporter activity"/>
    <property type="evidence" value="ECO:0007669"/>
    <property type="project" value="TreeGrafter"/>
</dbReference>
<feature type="transmembrane region" description="Helical" evidence="8">
    <location>
        <begin position="32"/>
        <end position="58"/>
    </location>
</feature>
<feature type="compositionally biased region" description="Basic and acidic residues" evidence="7">
    <location>
        <begin position="170"/>
        <end position="183"/>
    </location>
</feature>